<keyword evidence="1" id="KW-0812">Transmembrane</keyword>
<dbReference type="EMBL" id="JANIPJ010000003">
    <property type="protein sequence ID" value="MCR2803560.1"/>
    <property type="molecule type" value="Genomic_DNA"/>
</dbReference>
<feature type="transmembrane region" description="Helical" evidence="1">
    <location>
        <begin position="69"/>
        <end position="87"/>
    </location>
</feature>
<dbReference type="InterPro" id="IPR048147">
    <property type="entry name" value="CBO0543-like"/>
</dbReference>
<reference evidence="2" key="1">
    <citation type="submission" date="2022-08" db="EMBL/GenBank/DDBJ databases">
        <title>The genomic sequence of strain Paenibacillus sp. SCIV0701.</title>
        <authorList>
            <person name="Zhao H."/>
        </authorList>
    </citation>
    <scope>NUCLEOTIDE SEQUENCE</scope>
    <source>
        <strain evidence="2">SCIV0701</strain>
    </source>
</reference>
<dbReference type="Proteomes" id="UP001141950">
    <property type="component" value="Unassembled WGS sequence"/>
</dbReference>
<evidence type="ECO:0000256" key="1">
    <source>
        <dbReference type="SAM" id="Phobius"/>
    </source>
</evidence>
<dbReference type="NCBIfam" id="NF041644">
    <property type="entry name" value="CBO0543_fam"/>
    <property type="match status" value="1"/>
</dbReference>
<keyword evidence="1" id="KW-0472">Membrane</keyword>
<dbReference type="AlphaFoldDB" id="A0A9X2MNI5"/>
<comment type="caution">
    <text evidence="2">The sequence shown here is derived from an EMBL/GenBank/DDBJ whole genome shotgun (WGS) entry which is preliminary data.</text>
</comment>
<keyword evidence="1" id="KW-1133">Transmembrane helix</keyword>
<organism evidence="2 3">
    <name type="scientific">Paenibacillus soyae</name>
    <dbReference type="NCBI Taxonomy" id="2969249"/>
    <lineage>
        <taxon>Bacteria</taxon>
        <taxon>Bacillati</taxon>
        <taxon>Bacillota</taxon>
        <taxon>Bacilli</taxon>
        <taxon>Bacillales</taxon>
        <taxon>Paenibacillaceae</taxon>
        <taxon>Paenibacillus</taxon>
    </lineage>
</organism>
<sequence length="161" mass="19109">MILERSILVGVLVISLLLVLVIPREKIRLAMVAFFVKQFITMILGHVVVQSGAITYPFREFAKVNRTSFVYEFLAFPMVCAIFNVYYPAHRSRLWQIGYYMLFCSVLTITEVLLERYTNLILYVRWNWFWTWGSLLITLLTTRVICVFFFRTVHQEYENAK</sequence>
<keyword evidence="3" id="KW-1185">Reference proteome</keyword>
<proteinExistence type="predicted"/>
<evidence type="ECO:0000313" key="2">
    <source>
        <dbReference type="EMBL" id="MCR2803560.1"/>
    </source>
</evidence>
<name>A0A9X2MNI5_9BACL</name>
<protein>
    <submittedName>
        <fullName evidence="2">Uncharacterized protein</fullName>
    </submittedName>
</protein>
<evidence type="ECO:0000313" key="3">
    <source>
        <dbReference type="Proteomes" id="UP001141950"/>
    </source>
</evidence>
<feature type="transmembrane region" description="Helical" evidence="1">
    <location>
        <begin position="29"/>
        <end position="49"/>
    </location>
</feature>
<feature type="transmembrane region" description="Helical" evidence="1">
    <location>
        <begin position="129"/>
        <end position="150"/>
    </location>
</feature>
<dbReference type="RefSeq" id="WP_257443949.1">
    <property type="nucleotide sequence ID" value="NZ_JANIPJ010000003.1"/>
</dbReference>
<accession>A0A9X2MNI5</accession>
<feature type="transmembrane region" description="Helical" evidence="1">
    <location>
        <begin position="6"/>
        <end position="22"/>
    </location>
</feature>
<gene>
    <name evidence="2" type="ORF">NQZ67_06645</name>
</gene>
<feature type="transmembrane region" description="Helical" evidence="1">
    <location>
        <begin position="99"/>
        <end position="117"/>
    </location>
</feature>